<reference evidence="2" key="5">
    <citation type="journal article" date="2021" name="G3 (Bethesda)">
        <title>Aegilops tauschii genome assembly Aet v5.0 features greater sequence contiguity and improved annotation.</title>
        <authorList>
            <person name="Wang L."/>
            <person name="Zhu T."/>
            <person name="Rodriguez J.C."/>
            <person name="Deal K.R."/>
            <person name="Dubcovsky J."/>
            <person name="McGuire P.E."/>
            <person name="Lux T."/>
            <person name="Spannagl M."/>
            <person name="Mayer K.F.X."/>
            <person name="Baldrich P."/>
            <person name="Meyers B.C."/>
            <person name="Huo N."/>
            <person name="Gu Y.Q."/>
            <person name="Zhou H."/>
            <person name="Devos K.M."/>
            <person name="Bennetzen J.L."/>
            <person name="Unver T."/>
            <person name="Budak H."/>
            <person name="Gulick P.J."/>
            <person name="Galiba G."/>
            <person name="Kalapos B."/>
            <person name="Nelson D.R."/>
            <person name="Li P."/>
            <person name="You F.M."/>
            <person name="Luo M.C."/>
            <person name="Dvorak J."/>
        </authorList>
    </citation>
    <scope>NUCLEOTIDE SEQUENCE [LARGE SCALE GENOMIC DNA]</scope>
    <source>
        <strain evidence="2">cv. AL8/78</strain>
    </source>
</reference>
<dbReference type="PANTHER" id="PTHR47165">
    <property type="entry name" value="OS03G0429900 PROTEIN"/>
    <property type="match status" value="1"/>
</dbReference>
<reference evidence="2" key="4">
    <citation type="submission" date="2019-03" db="UniProtKB">
        <authorList>
            <consortium name="EnsemblPlants"/>
        </authorList>
    </citation>
    <scope>IDENTIFICATION</scope>
</reference>
<keyword evidence="3" id="KW-1185">Reference proteome</keyword>
<dbReference type="EnsemblPlants" id="AET2Gv20293500.7">
    <property type="protein sequence ID" value="AET2Gv20293500.7"/>
    <property type="gene ID" value="AET2Gv20293500"/>
</dbReference>
<dbReference type="Gramene" id="AET2Gv20293500.7">
    <property type="protein sequence ID" value="AET2Gv20293500.7"/>
    <property type="gene ID" value="AET2Gv20293500"/>
</dbReference>
<dbReference type="SUPFAM" id="SSF50249">
    <property type="entry name" value="Nucleic acid-binding proteins"/>
    <property type="match status" value="2"/>
</dbReference>
<feature type="domain" description="Replication protein A 70 kDa DNA-binding subunit B/D first OB fold" evidence="1">
    <location>
        <begin position="130"/>
        <end position="232"/>
    </location>
</feature>
<dbReference type="AlphaFoldDB" id="A0A453AXJ2"/>
<evidence type="ECO:0000259" key="1">
    <source>
        <dbReference type="Pfam" id="PF02721"/>
    </source>
</evidence>
<reference evidence="3" key="1">
    <citation type="journal article" date="2014" name="Science">
        <title>Ancient hybridizations among the ancestral genomes of bread wheat.</title>
        <authorList>
            <consortium name="International Wheat Genome Sequencing Consortium,"/>
            <person name="Marcussen T."/>
            <person name="Sandve S.R."/>
            <person name="Heier L."/>
            <person name="Spannagl M."/>
            <person name="Pfeifer M."/>
            <person name="Jakobsen K.S."/>
            <person name="Wulff B.B."/>
            <person name="Steuernagel B."/>
            <person name="Mayer K.F."/>
            <person name="Olsen O.A."/>
        </authorList>
    </citation>
    <scope>NUCLEOTIDE SEQUENCE [LARGE SCALE GENOMIC DNA]</scope>
    <source>
        <strain evidence="3">cv. AL8/78</strain>
    </source>
</reference>
<dbReference type="CDD" id="cd04480">
    <property type="entry name" value="RPA1_DBD_A_like"/>
    <property type="match status" value="1"/>
</dbReference>
<dbReference type="Proteomes" id="UP000015105">
    <property type="component" value="Chromosome 2D"/>
</dbReference>
<evidence type="ECO:0000313" key="2">
    <source>
        <dbReference type="EnsemblPlants" id="AET2Gv20293500.7"/>
    </source>
</evidence>
<evidence type="ECO:0000313" key="3">
    <source>
        <dbReference type="Proteomes" id="UP000015105"/>
    </source>
</evidence>
<dbReference type="InterPro" id="IPR012340">
    <property type="entry name" value="NA-bd_OB-fold"/>
</dbReference>
<dbReference type="Gene3D" id="2.40.50.140">
    <property type="entry name" value="Nucleic acid-binding proteins"/>
    <property type="match status" value="2"/>
</dbReference>
<protein>
    <recommendedName>
        <fullName evidence="1">Replication protein A 70 kDa DNA-binding subunit B/D first OB fold domain-containing protein</fullName>
    </recommendedName>
</protein>
<accession>A0A453AXJ2</accession>
<proteinExistence type="predicted"/>
<reference evidence="3" key="2">
    <citation type="journal article" date="2017" name="Nat. Plants">
        <title>The Aegilops tauschii genome reveals multiple impacts of transposons.</title>
        <authorList>
            <person name="Zhao G."/>
            <person name="Zou C."/>
            <person name="Li K."/>
            <person name="Wang K."/>
            <person name="Li T."/>
            <person name="Gao L."/>
            <person name="Zhang X."/>
            <person name="Wang H."/>
            <person name="Yang Z."/>
            <person name="Liu X."/>
            <person name="Jiang W."/>
            <person name="Mao L."/>
            <person name="Kong X."/>
            <person name="Jiao Y."/>
            <person name="Jia J."/>
        </authorList>
    </citation>
    <scope>NUCLEOTIDE SEQUENCE [LARGE SCALE GENOMIC DNA]</scope>
    <source>
        <strain evidence="3">cv. AL8/78</strain>
    </source>
</reference>
<dbReference type="InterPro" id="IPR003871">
    <property type="entry name" value="RFA1B/D_OB_1st"/>
</dbReference>
<dbReference type="Pfam" id="PF02721">
    <property type="entry name" value="DUF223"/>
    <property type="match status" value="1"/>
</dbReference>
<name>A0A453AXJ2_AEGTS</name>
<organism evidence="2 3">
    <name type="scientific">Aegilops tauschii subsp. strangulata</name>
    <name type="common">Goatgrass</name>
    <dbReference type="NCBI Taxonomy" id="200361"/>
    <lineage>
        <taxon>Eukaryota</taxon>
        <taxon>Viridiplantae</taxon>
        <taxon>Streptophyta</taxon>
        <taxon>Embryophyta</taxon>
        <taxon>Tracheophyta</taxon>
        <taxon>Spermatophyta</taxon>
        <taxon>Magnoliopsida</taxon>
        <taxon>Liliopsida</taxon>
        <taxon>Poales</taxon>
        <taxon>Poaceae</taxon>
        <taxon>BOP clade</taxon>
        <taxon>Pooideae</taxon>
        <taxon>Triticodae</taxon>
        <taxon>Triticeae</taxon>
        <taxon>Triticinae</taxon>
        <taxon>Aegilops</taxon>
    </lineage>
</organism>
<sequence>LSLPLCLLSRPTSPRLRLFALLSSAIQPPLSLVLVVHRSSTARSLSAYPVVGLFRHGSSRCCCCVWLGDAASACACSSSFFPRSSSVTFGCLVAWFSRPRFARFVLWVSSHDASRSVFRLGKMSGQRMSLLSQINDREMFWNAKVLVSRMWHYRGGTDEGAIMHTDIVVLDKEGTHMYGRIPTEPAISLQDVLQEGSVYIMKRFMCKPSKPTYRVVDSPFMMQFTRFTTVDPVVDDEEDFPYCTYSLMSFSDIPIPDVIGRIIAVTDIVVVHSQHQAGPSDTRTVVLQDQILAEGLPAVTAHIPGEQAIVPAPVHEPPVELTVQELLALDPFDNLKKQFIVKVTITGLGSDNRWWFLSCRKCHKTAYTSGWQYRCSDYDCSSIIADPSYYVCTFESDGANEAEFMFFDRAAKQVVGKPLMTLIHCKYPVHHLPLEHRLLLRAQT</sequence>
<reference evidence="2" key="3">
    <citation type="journal article" date="2017" name="Nature">
        <title>Genome sequence of the progenitor of the wheat D genome Aegilops tauschii.</title>
        <authorList>
            <person name="Luo M.C."/>
            <person name="Gu Y.Q."/>
            <person name="Puiu D."/>
            <person name="Wang H."/>
            <person name="Twardziok S.O."/>
            <person name="Deal K.R."/>
            <person name="Huo N."/>
            <person name="Zhu T."/>
            <person name="Wang L."/>
            <person name="Wang Y."/>
            <person name="McGuire P.E."/>
            <person name="Liu S."/>
            <person name="Long H."/>
            <person name="Ramasamy R.K."/>
            <person name="Rodriguez J.C."/>
            <person name="Van S.L."/>
            <person name="Yuan L."/>
            <person name="Wang Z."/>
            <person name="Xia Z."/>
            <person name="Xiao L."/>
            <person name="Anderson O.D."/>
            <person name="Ouyang S."/>
            <person name="Liang Y."/>
            <person name="Zimin A.V."/>
            <person name="Pertea G."/>
            <person name="Qi P."/>
            <person name="Bennetzen J.L."/>
            <person name="Dai X."/>
            <person name="Dawson M.W."/>
            <person name="Muller H.G."/>
            <person name="Kugler K."/>
            <person name="Rivarola-Duarte L."/>
            <person name="Spannagl M."/>
            <person name="Mayer K.F.X."/>
            <person name="Lu F.H."/>
            <person name="Bevan M.W."/>
            <person name="Leroy P."/>
            <person name="Li P."/>
            <person name="You F.M."/>
            <person name="Sun Q."/>
            <person name="Liu Z."/>
            <person name="Lyons E."/>
            <person name="Wicker T."/>
            <person name="Salzberg S.L."/>
            <person name="Devos K.M."/>
            <person name="Dvorak J."/>
        </authorList>
    </citation>
    <scope>NUCLEOTIDE SEQUENCE [LARGE SCALE GENOMIC DNA]</scope>
    <source>
        <strain evidence="2">cv. AL8/78</strain>
    </source>
</reference>
<dbReference type="PANTHER" id="PTHR47165:SF4">
    <property type="entry name" value="OS03G0429900 PROTEIN"/>
    <property type="match status" value="1"/>
</dbReference>